<proteinExistence type="predicted"/>
<gene>
    <name evidence="1" type="ORF">ILYODFUR_027091</name>
</gene>
<dbReference type="Proteomes" id="UP001482620">
    <property type="component" value="Unassembled WGS sequence"/>
</dbReference>
<reference evidence="1 2" key="1">
    <citation type="submission" date="2021-06" db="EMBL/GenBank/DDBJ databases">
        <authorList>
            <person name="Palmer J.M."/>
        </authorList>
    </citation>
    <scope>NUCLEOTIDE SEQUENCE [LARGE SCALE GENOMIC DNA]</scope>
    <source>
        <strain evidence="2">if_2019</strain>
        <tissue evidence="1">Muscle</tissue>
    </source>
</reference>
<keyword evidence="2" id="KW-1185">Reference proteome</keyword>
<name>A0ABV0TPM3_9TELE</name>
<dbReference type="EMBL" id="JAHRIQ010038274">
    <property type="protein sequence ID" value="MEQ2233961.1"/>
    <property type="molecule type" value="Genomic_DNA"/>
</dbReference>
<evidence type="ECO:0000313" key="2">
    <source>
        <dbReference type="Proteomes" id="UP001482620"/>
    </source>
</evidence>
<accession>A0ABV0TPM3</accession>
<comment type="caution">
    <text evidence="1">The sequence shown here is derived from an EMBL/GenBank/DDBJ whole genome shotgun (WGS) entry which is preliminary data.</text>
</comment>
<evidence type="ECO:0000313" key="1">
    <source>
        <dbReference type="EMBL" id="MEQ2233961.1"/>
    </source>
</evidence>
<protein>
    <submittedName>
        <fullName evidence="1">Uncharacterized protein</fullName>
    </submittedName>
</protein>
<organism evidence="1 2">
    <name type="scientific">Ilyodon furcidens</name>
    <name type="common">goldbreast splitfin</name>
    <dbReference type="NCBI Taxonomy" id="33524"/>
    <lineage>
        <taxon>Eukaryota</taxon>
        <taxon>Metazoa</taxon>
        <taxon>Chordata</taxon>
        <taxon>Craniata</taxon>
        <taxon>Vertebrata</taxon>
        <taxon>Euteleostomi</taxon>
        <taxon>Actinopterygii</taxon>
        <taxon>Neopterygii</taxon>
        <taxon>Teleostei</taxon>
        <taxon>Neoteleostei</taxon>
        <taxon>Acanthomorphata</taxon>
        <taxon>Ovalentaria</taxon>
        <taxon>Atherinomorphae</taxon>
        <taxon>Cyprinodontiformes</taxon>
        <taxon>Goodeidae</taxon>
        <taxon>Ilyodon</taxon>
    </lineage>
</organism>
<sequence>MLQTDQQALTACWPQPDQDTGCCAFTNGQRDCRHIILPHSSRLAGRAIWQSCPSRATPDSGLDSVQDPYDRDLVLMLHTSVQAAVSLQKLKAASARDPVLDQHCVFIWVVWPS</sequence>